<dbReference type="GO" id="GO:0019843">
    <property type="term" value="F:rRNA binding"/>
    <property type="evidence" value="ECO:0007669"/>
    <property type="project" value="UniProtKB-KW"/>
</dbReference>
<keyword evidence="5 8" id="KW-0689">Ribosomal protein</keyword>
<protein>
    <recommendedName>
        <fullName evidence="8">Ribosomal protein</fullName>
    </recommendedName>
</protein>
<keyword evidence="4" id="KW-0694">RNA-binding</keyword>
<dbReference type="EMBL" id="KX284719">
    <property type="protein sequence ID" value="AOM66429.1"/>
    <property type="molecule type" value="Genomic_DNA"/>
</dbReference>
<dbReference type="FunFam" id="3.40.50.790:FF:000001">
    <property type="entry name" value="50S ribosomal protein L1"/>
    <property type="match status" value="1"/>
</dbReference>
<gene>
    <name evidence="9" type="primary">rpl1</name>
    <name evidence="9" type="ORF">Ceram_153</name>
</gene>
<dbReference type="Gene3D" id="3.40.50.790">
    <property type="match status" value="1"/>
</dbReference>
<dbReference type="GO" id="GO:0015934">
    <property type="term" value="C:large ribosomal subunit"/>
    <property type="evidence" value="ECO:0007669"/>
    <property type="project" value="InterPro"/>
</dbReference>
<evidence type="ECO:0000256" key="6">
    <source>
        <dbReference type="ARBA" id="ARBA00023274"/>
    </source>
</evidence>
<reference evidence="9" key="1">
    <citation type="journal article" date="2016" name="BMC Biol.">
        <title>Parallel evolution of highly conserved plastid genome architecture in red seaweeds and seed plants.</title>
        <authorList>
            <person name="Lee J."/>
            <person name="Cho C.H."/>
            <person name="Park S.I."/>
            <person name="Choi J.W."/>
            <person name="Song H.S."/>
            <person name="West J.A."/>
            <person name="Bhattacharya D."/>
            <person name="Yoon H.S."/>
        </authorList>
    </citation>
    <scope>NUCLEOTIDE SEQUENCE</scope>
</reference>
<evidence type="ECO:0000256" key="4">
    <source>
        <dbReference type="ARBA" id="ARBA00022884"/>
    </source>
</evidence>
<dbReference type="GO" id="GO:0003735">
    <property type="term" value="F:structural constituent of ribosome"/>
    <property type="evidence" value="ECO:0007669"/>
    <property type="project" value="InterPro"/>
</dbReference>
<dbReference type="PIRSF" id="PIRSF002155">
    <property type="entry name" value="Ribosomal_L1"/>
    <property type="match status" value="1"/>
</dbReference>
<dbReference type="GO" id="GO:0006412">
    <property type="term" value="P:translation"/>
    <property type="evidence" value="ECO:0007669"/>
    <property type="project" value="InterPro"/>
</dbReference>
<evidence type="ECO:0000256" key="2">
    <source>
        <dbReference type="ARBA" id="ARBA00011838"/>
    </source>
</evidence>
<dbReference type="RefSeq" id="YP_009297086.1">
    <property type="nucleotide sequence ID" value="NC_031174.1"/>
</dbReference>
<accession>A0A1C9CDG8</accession>
<keyword evidence="3" id="KW-0699">rRNA-binding</keyword>
<dbReference type="AlphaFoldDB" id="A0A1C9CDG8"/>
<dbReference type="InterPro" id="IPR005878">
    <property type="entry name" value="Ribosom_uL1_bac-type"/>
</dbReference>
<evidence type="ECO:0000256" key="1">
    <source>
        <dbReference type="ARBA" id="ARBA00010531"/>
    </source>
</evidence>
<dbReference type="NCBIfam" id="TIGR01169">
    <property type="entry name" value="rplA_bact"/>
    <property type="match status" value="1"/>
</dbReference>
<evidence type="ECO:0000256" key="3">
    <source>
        <dbReference type="ARBA" id="ARBA00022730"/>
    </source>
</evidence>
<proteinExistence type="inferred from homology"/>
<dbReference type="InterPro" id="IPR028364">
    <property type="entry name" value="Ribosomal_uL1/biogenesis"/>
</dbReference>
<dbReference type="PROSITE" id="PS01199">
    <property type="entry name" value="RIBOSOMAL_L1"/>
    <property type="match status" value="1"/>
</dbReference>
<dbReference type="PANTHER" id="PTHR36427">
    <property type="entry name" value="54S RIBOSOMAL PROTEIN L1, MITOCHONDRIAL"/>
    <property type="match status" value="1"/>
</dbReference>
<comment type="similarity">
    <text evidence="1 8">Belongs to the universal ribosomal protein uL1 family.</text>
</comment>
<sequence>MRKHSRRFSNVIQKIDKHKLYSHYEALNLLKELSTVNFVETLEAHIALGLDPKYADQQLRATVILPKGTGKNVRVAVITKGDKINEALSAGADIVGSEDLIEEIVQGRLDFDKLIATPDVMLLIAKLGRVLGPRGLMPSPKAGTVTMELSNAVSEFKSGKLEYRVDRTGILHVPLGKLSFTVDDLNINLKAIQDSVDKNRPSGSKGKYWKSCYLSSTMGPSIPINISILRDSKVE</sequence>
<dbReference type="InterPro" id="IPR016095">
    <property type="entry name" value="Ribosomal_uL1_3-a/b-sand"/>
</dbReference>
<name>A0A1C9CDG8_CERJP</name>
<geneLocation type="plastid" evidence="9"/>
<keyword evidence="9" id="KW-0934">Plastid</keyword>
<dbReference type="Gene3D" id="3.30.190.20">
    <property type="match status" value="1"/>
</dbReference>
<dbReference type="SUPFAM" id="SSF56808">
    <property type="entry name" value="Ribosomal protein L1"/>
    <property type="match status" value="1"/>
</dbReference>
<evidence type="ECO:0000256" key="7">
    <source>
        <dbReference type="ARBA" id="ARBA00025388"/>
    </source>
</evidence>
<dbReference type="GeneID" id="29073533"/>
<dbReference type="Pfam" id="PF00687">
    <property type="entry name" value="Ribosomal_L1"/>
    <property type="match status" value="1"/>
</dbReference>
<dbReference type="InterPro" id="IPR002143">
    <property type="entry name" value="Ribosomal_uL1"/>
</dbReference>
<dbReference type="PANTHER" id="PTHR36427:SF3">
    <property type="entry name" value="LARGE RIBOSOMAL SUBUNIT PROTEIN UL1M"/>
    <property type="match status" value="1"/>
</dbReference>
<keyword evidence="6 8" id="KW-0687">Ribonucleoprotein</keyword>
<organism evidence="9">
    <name type="scientific">Ceramothamnion japonicum</name>
    <name type="common">Red alga</name>
    <name type="synonym">Ceramium japonicum</name>
    <dbReference type="NCBI Taxonomy" id="218448"/>
    <lineage>
        <taxon>Eukaryota</taxon>
        <taxon>Rhodophyta</taxon>
        <taxon>Florideophyceae</taxon>
        <taxon>Rhodymeniophycidae</taxon>
        <taxon>Ceramiales</taxon>
        <taxon>Ceramiaceae</taxon>
        <taxon>Ceramothamnion</taxon>
    </lineage>
</organism>
<dbReference type="CDD" id="cd00403">
    <property type="entry name" value="Ribosomal_L1"/>
    <property type="match status" value="1"/>
</dbReference>
<evidence type="ECO:0000256" key="5">
    <source>
        <dbReference type="ARBA" id="ARBA00022980"/>
    </source>
</evidence>
<dbReference type="InterPro" id="IPR023674">
    <property type="entry name" value="Ribosomal_uL1-like"/>
</dbReference>
<comment type="subunit">
    <text evidence="2">Part of the 50S ribosomal subunit.</text>
</comment>
<dbReference type="InterPro" id="IPR023673">
    <property type="entry name" value="Ribosomal_uL1_CS"/>
</dbReference>
<dbReference type="HAMAP" id="MF_01318_B">
    <property type="entry name" value="Ribosomal_uL1_B"/>
    <property type="match status" value="1"/>
</dbReference>
<evidence type="ECO:0000256" key="8">
    <source>
        <dbReference type="RuleBase" id="RU000659"/>
    </source>
</evidence>
<evidence type="ECO:0000313" key="9">
    <source>
        <dbReference type="EMBL" id="AOM66429.1"/>
    </source>
</evidence>
<comment type="function">
    <text evidence="7">Binds directly to 23S rRNA. Might be involved in E site tRNA release.</text>
</comment>